<dbReference type="PANTHER" id="PTHR43798">
    <property type="entry name" value="MONOACYLGLYCEROL LIPASE"/>
    <property type="match status" value="1"/>
</dbReference>
<dbReference type="PRINTS" id="PR00412">
    <property type="entry name" value="EPOXHYDRLASE"/>
</dbReference>
<comment type="subunit">
    <text evidence="3 7">Monomer.</text>
</comment>
<evidence type="ECO:0000256" key="7">
    <source>
        <dbReference type="HAMAP-Rule" id="MF_01231"/>
    </source>
</evidence>
<comment type="catalytic activity">
    <reaction evidence="1 7">
        <text>1-haloalkane + H2O = a halide anion + a primary alcohol + H(+)</text>
        <dbReference type="Rhea" id="RHEA:19081"/>
        <dbReference type="ChEBI" id="CHEBI:15377"/>
        <dbReference type="ChEBI" id="CHEBI:15378"/>
        <dbReference type="ChEBI" id="CHEBI:15734"/>
        <dbReference type="ChEBI" id="CHEBI:16042"/>
        <dbReference type="ChEBI" id="CHEBI:18060"/>
        <dbReference type="EC" id="3.8.1.5"/>
    </reaction>
</comment>
<dbReference type="EC" id="3.8.1.5" evidence="4 7"/>
<sequence>MTPRGVEPYGQLRYQHIAGTRMAYVDEGDGDAIVFQHGNPTSSYLWRNIMPHLQGLGRLVACDLIGMGASDKLSQSGPDRYNYDEQRDFLFALWDALDLGDRVVLVLHDWGAALGFDWANQHRDRVQGIAFMEAIVAPMTWADFPPNVRGVFQGFRSPEGERMVLEQNIFVEGVLPGAILRRLSDEEMNHYRRPFVNPGEDRRPTLSWPRNLPLDGEPAEVVAVVNEYRSWLEESDVPKLFVNAEPGAIVTGRIRDYVRSWPNQTEITVPGVHFIQEDSPDEIGSAVAQFVRRLRSPADVQT</sequence>
<feature type="active site" description="Proton donor" evidence="7">
    <location>
        <position position="133"/>
    </location>
</feature>
<keyword evidence="5 7" id="KW-0378">Hydrolase</keyword>
<dbReference type="Proteomes" id="UP000467236">
    <property type="component" value="Chromosome"/>
</dbReference>
<dbReference type="HAMAP" id="MF_01231">
    <property type="entry name" value="Haloalk_dehal_type2"/>
    <property type="match status" value="1"/>
</dbReference>
<dbReference type="InterPro" id="IPR029058">
    <property type="entry name" value="AB_hydrolase_fold"/>
</dbReference>
<comment type="similarity">
    <text evidence="2 7">Belongs to the haloalkane dehalogenase family. Type 2 subfamily.</text>
</comment>
<comment type="function">
    <text evidence="7">Catalyzes hydrolytic cleavage of carbon-halogen bonds in halogenated aliphatic compounds, leading to the formation of the corresponding primary alcohols, halide ions and protons.</text>
</comment>
<dbReference type="EMBL" id="AP022575">
    <property type="protein sequence ID" value="BBX74033.1"/>
    <property type="molecule type" value="Genomic_DNA"/>
</dbReference>
<dbReference type="GO" id="GO:0016020">
    <property type="term" value="C:membrane"/>
    <property type="evidence" value="ECO:0007669"/>
    <property type="project" value="TreeGrafter"/>
</dbReference>
<dbReference type="RefSeq" id="WP_083047588.1">
    <property type="nucleotide sequence ID" value="NZ_AP022575.1"/>
</dbReference>
<dbReference type="PANTHER" id="PTHR43798:SF24">
    <property type="entry name" value="CIS-3-ALKYL-4-ALKYLOXETAN-2-ONE DECARBOXYLASE"/>
    <property type="match status" value="1"/>
</dbReference>
<evidence type="ECO:0000313" key="9">
    <source>
        <dbReference type="Proteomes" id="UP000467236"/>
    </source>
</evidence>
<feature type="active site" description="Nucleophile" evidence="7">
    <location>
        <position position="109"/>
    </location>
</feature>
<dbReference type="InterPro" id="IPR000639">
    <property type="entry name" value="Epox_hydrolase-like"/>
</dbReference>
<evidence type="ECO:0000256" key="6">
    <source>
        <dbReference type="ARBA" id="ARBA00040785"/>
    </source>
</evidence>
<dbReference type="OrthoDB" id="812569at2"/>
<dbReference type="NCBIfam" id="NF002938">
    <property type="entry name" value="PRK03592.1"/>
    <property type="match status" value="1"/>
</dbReference>
<dbReference type="GO" id="GO:0018786">
    <property type="term" value="F:haloalkane dehalogenase activity"/>
    <property type="evidence" value="ECO:0007669"/>
    <property type="project" value="UniProtKB-UniRule"/>
</dbReference>
<keyword evidence="9" id="KW-1185">Reference proteome</keyword>
<dbReference type="InterPro" id="IPR050266">
    <property type="entry name" value="AB_hydrolase_sf"/>
</dbReference>
<dbReference type="SUPFAM" id="SSF53474">
    <property type="entry name" value="alpha/beta-Hydrolases"/>
    <property type="match status" value="1"/>
</dbReference>
<feature type="active site" description="Proton acceptor" evidence="7">
    <location>
        <position position="273"/>
    </location>
</feature>
<gene>
    <name evidence="7 8" type="primary">dhaA</name>
    <name evidence="8" type="ORF">MSHI_19390</name>
</gene>
<evidence type="ECO:0000256" key="5">
    <source>
        <dbReference type="ARBA" id="ARBA00022801"/>
    </source>
</evidence>
<evidence type="ECO:0000256" key="3">
    <source>
        <dbReference type="ARBA" id="ARBA00011245"/>
    </source>
</evidence>
<evidence type="ECO:0000313" key="8">
    <source>
        <dbReference type="EMBL" id="BBX74033.1"/>
    </source>
</evidence>
<name>A0A7I7MR61_9MYCO</name>
<protein>
    <recommendedName>
        <fullName evidence="6 7">Haloalkane dehalogenase</fullName>
        <ecNumber evidence="4 7">3.8.1.5</ecNumber>
    </recommendedName>
</protein>
<reference evidence="8 9" key="1">
    <citation type="journal article" date="2019" name="Emerg. Microbes Infect.">
        <title>Comprehensive subspecies identification of 175 nontuberculous mycobacteria species based on 7547 genomic profiles.</title>
        <authorList>
            <person name="Matsumoto Y."/>
            <person name="Kinjo T."/>
            <person name="Motooka D."/>
            <person name="Nabeya D."/>
            <person name="Jung N."/>
            <person name="Uechi K."/>
            <person name="Horii T."/>
            <person name="Iida T."/>
            <person name="Fujita J."/>
            <person name="Nakamura S."/>
        </authorList>
    </citation>
    <scope>NUCLEOTIDE SEQUENCE [LARGE SCALE GENOMIC DNA]</scope>
    <source>
        <strain evidence="8 9">JCM 14233</strain>
    </source>
</reference>
<evidence type="ECO:0000256" key="2">
    <source>
        <dbReference type="ARBA" id="ARBA00007213"/>
    </source>
</evidence>
<dbReference type="AlphaFoldDB" id="A0A7I7MR61"/>
<dbReference type="Pfam" id="PF00561">
    <property type="entry name" value="Abhydrolase_1"/>
    <property type="match status" value="1"/>
</dbReference>
<dbReference type="Gene3D" id="3.40.50.1820">
    <property type="entry name" value="alpha/beta hydrolase"/>
    <property type="match status" value="1"/>
</dbReference>
<accession>A0A7I7MR61</accession>
<dbReference type="InterPro" id="IPR000073">
    <property type="entry name" value="AB_hydrolase_1"/>
</dbReference>
<evidence type="ECO:0000256" key="4">
    <source>
        <dbReference type="ARBA" id="ARBA00012065"/>
    </source>
</evidence>
<evidence type="ECO:0000256" key="1">
    <source>
        <dbReference type="ARBA" id="ARBA00001644"/>
    </source>
</evidence>
<dbReference type="KEGG" id="mshj:MSHI_19390"/>
<dbReference type="InterPro" id="IPR023594">
    <property type="entry name" value="Haloalkane_dehalogenase_2"/>
</dbReference>
<organism evidence="8 9">
    <name type="scientific">Mycobacterium shinjukuense</name>
    <dbReference type="NCBI Taxonomy" id="398694"/>
    <lineage>
        <taxon>Bacteria</taxon>
        <taxon>Bacillati</taxon>
        <taxon>Actinomycetota</taxon>
        <taxon>Actinomycetes</taxon>
        <taxon>Mycobacteriales</taxon>
        <taxon>Mycobacteriaceae</taxon>
        <taxon>Mycobacterium</taxon>
    </lineage>
</organism>
<proteinExistence type="inferred from homology"/>